<gene>
    <name evidence="3" type="ORF">LS41612_11915</name>
    <name evidence="4" type="ORF">NCTC10338_02335</name>
</gene>
<dbReference type="PANTHER" id="PTHR13847:SF289">
    <property type="entry name" value="GLYCINE OXIDASE"/>
    <property type="match status" value="1"/>
</dbReference>
<dbReference type="GO" id="GO:0016491">
    <property type="term" value="F:oxidoreductase activity"/>
    <property type="evidence" value="ECO:0007669"/>
    <property type="project" value="UniProtKB-KW"/>
</dbReference>
<sequence length="479" mass="53612">MSNVNFDTIIVGNGAIGSSIAYELSSRGQKVALIGKEARESAASTAAGAMNGCYGEVTESLMKSEFGRKKLLMDIKAKNMWEGWLSKLTKDSGDEREVIIAHGTEVILNTAGTRDVDSVNFMKIEQALKENSERYEVIDPDNHVWLEADEQVRPLKALLIPEENAVDPNILLAKLSKAIHNLGGTLFNEHALSVITEGNQVCGIELSEQKIFAKNIIIAAGVHSLDLLDFDLELKNKIPPMFSGYGVSILLELDDIENYNRVIRTPNRAFACGLHCVPRNGKELYIGATNILSDIPRKNAYVSDVQFLLDCAVEQLHLDLFNADIKKIQVGNRPIPADGFPLIGQIKYDGLWLATGTYRDGLHQSPLIAEHLANEISGIVNDIDLSDFHPIRKPLYNTPRHELIAKTTSEMFATGYEYRWDVQPYWHPILEKGMLHSFEEILDELHKEFAPPPEILSLYLTHPKSSKEQLRTYYNAWSE</sequence>
<dbReference type="InterPro" id="IPR006076">
    <property type="entry name" value="FAD-dep_OxRdtase"/>
</dbReference>
<name>A0A2S0K0Q4_LYSSH</name>
<feature type="domain" description="FAD dependent oxidoreductase" evidence="2">
    <location>
        <begin position="7"/>
        <end position="374"/>
    </location>
</feature>
<reference evidence="4 6" key="2">
    <citation type="submission" date="2018-06" db="EMBL/GenBank/DDBJ databases">
        <authorList>
            <consortium name="Pathogen Informatics"/>
            <person name="Doyle S."/>
        </authorList>
    </citation>
    <scope>NUCLEOTIDE SEQUENCE [LARGE SCALE GENOMIC DNA]</scope>
    <source>
        <strain evidence="4 6">NCTC10338</strain>
    </source>
</reference>
<dbReference type="InterPro" id="IPR036188">
    <property type="entry name" value="FAD/NAD-bd_sf"/>
</dbReference>
<dbReference type="EMBL" id="UFSZ01000001">
    <property type="protein sequence ID" value="SUV17242.1"/>
    <property type="molecule type" value="Genomic_DNA"/>
</dbReference>
<dbReference type="Gene3D" id="3.50.50.60">
    <property type="entry name" value="FAD/NAD(P)-binding domain"/>
    <property type="match status" value="1"/>
</dbReference>
<dbReference type="Gene3D" id="3.30.9.10">
    <property type="entry name" value="D-Amino Acid Oxidase, subunit A, domain 2"/>
    <property type="match status" value="1"/>
</dbReference>
<dbReference type="Pfam" id="PF01266">
    <property type="entry name" value="DAO"/>
    <property type="match status" value="1"/>
</dbReference>
<accession>A0A2S0K0Q4</accession>
<evidence type="ECO:0000259" key="2">
    <source>
        <dbReference type="Pfam" id="PF01266"/>
    </source>
</evidence>
<dbReference type="Proteomes" id="UP000238825">
    <property type="component" value="Chromosome"/>
</dbReference>
<evidence type="ECO:0000313" key="5">
    <source>
        <dbReference type="Proteomes" id="UP000238825"/>
    </source>
</evidence>
<dbReference type="PANTHER" id="PTHR13847">
    <property type="entry name" value="SARCOSINE DEHYDROGENASE-RELATED"/>
    <property type="match status" value="1"/>
</dbReference>
<evidence type="ECO:0000256" key="1">
    <source>
        <dbReference type="ARBA" id="ARBA00023002"/>
    </source>
</evidence>
<dbReference type="GeneID" id="48276904"/>
<organism evidence="3 5">
    <name type="scientific">Lysinibacillus sphaericus</name>
    <name type="common">Bacillus sphaericus</name>
    <dbReference type="NCBI Taxonomy" id="1421"/>
    <lineage>
        <taxon>Bacteria</taxon>
        <taxon>Bacillati</taxon>
        <taxon>Bacillota</taxon>
        <taxon>Bacilli</taxon>
        <taxon>Bacillales</taxon>
        <taxon>Bacillaceae</taxon>
        <taxon>Lysinibacillus</taxon>
    </lineage>
</organism>
<evidence type="ECO:0000313" key="6">
    <source>
        <dbReference type="Proteomes" id="UP000255295"/>
    </source>
</evidence>
<dbReference type="GO" id="GO:0005737">
    <property type="term" value="C:cytoplasm"/>
    <property type="evidence" value="ECO:0007669"/>
    <property type="project" value="TreeGrafter"/>
</dbReference>
<dbReference type="AlphaFoldDB" id="A0A2S0K0Q4"/>
<dbReference type="Proteomes" id="UP000255295">
    <property type="component" value="Unassembled WGS sequence"/>
</dbReference>
<evidence type="ECO:0000313" key="3">
    <source>
        <dbReference type="EMBL" id="AVK96916.1"/>
    </source>
</evidence>
<dbReference type="SUPFAM" id="SSF51905">
    <property type="entry name" value="FAD/NAD(P)-binding domain"/>
    <property type="match status" value="1"/>
</dbReference>
<evidence type="ECO:0000313" key="4">
    <source>
        <dbReference type="EMBL" id="SUV17242.1"/>
    </source>
</evidence>
<proteinExistence type="predicted"/>
<dbReference type="RefSeq" id="WP_024361671.1">
    <property type="nucleotide sequence ID" value="NZ_BJNS01000010.1"/>
</dbReference>
<protein>
    <submittedName>
        <fullName evidence="3">Formimidoyl fortimicin A synthetase</fullName>
    </submittedName>
    <submittedName>
        <fullName evidence="4">Glycine oxidase ThiO</fullName>
    </submittedName>
</protein>
<keyword evidence="1" id="KW-0560">Oxidoreductase</keyword>
<reference evidence="3 5" key="1">
    <citation type="submission" date="2017-03" db="EMBL/GenBank/DDBJ databases">
        <title>The whole genome sequencing and assembly of Lysinibacillus sphaericus DSM 28T strain.</title>
        <authorList>
            <person name="Lee Y.-J."/>
            <person name="Yi H."/>
            <person name="Bahn Y.-S."/>
            <person name="Kim J.F."/>
            <person name="Lee D.-W."/>
        </authorList>
    </citation>
    <scope>NUCLEOTIDE SEQUENCE [LARGE SCALE GENOMIC DNA]</scope>
    <source>
        <strain evidence="3 5">DSM 28</strain>
    </source>
</reference>
<dbReference type="EMBL" id="CP019980">
    <property type="protein sequence ID" value="AVK96916.1"/>
    <property type="molecule type" value="Genomic_DNA"/>
</dbReference>